<comment type="subcellular location">
    <subcellularLocation>
        <location evidence="1">Cell membrane</location>
        <topology evidence="1">Multi-pass membrane protein</topology>
    </subcellularLocation>
</comment>
<organism evidence="2 3">
    <name type="scientific">Rhizosaccharibacter radicis</name>
    <dbReference type="NCBI Taxonomy" id="2782605"/>
    <lineage>
        <taxon>Bacteria</taxon>
        <taxon>Pseudomonadati</taxon>
        <taxon>Pseudomonadota</taxon>
        <taxon>Alphaproteobacteria</taxon>
        <taxon>Acetobacterales</taxon>
        <taxon>Acetobacteraceae</taxon>
        <taxon>Rhizosaccharibacter</taxon>
    </lineage>
</organism>
<keyword evidence="1" id="KW-0812">Transmembrane</keyword>
<dbReference type="EC" id="1.13.11.63" evidence="1"/>
<reference evidence="2 3" key="1">
    <citation type="submission" date="2022-06" db="EMBL/GenBank/DDBJ databases">
        <title>Rhizosaccharibacter gen. nov. sp. nov. KSS12, endophytic bacteria isolated from sugarcane.</title>
        <authorList>
            <person name="Pitiwittayakul N."/>
        </authorList>
    </citation>
    <scope>NUCLEOTIDE SEQUENCE [LARGE SCALE GENOMIC DNA]</scope>
    <source>
        <strain evidence="2 3">KSS12</strain>
    </source>
</reference>
<keyword evidence="1" id="KW-1133">Transmembrane helix</keyword>
<dbReference type="EMBL" id="JAMZEJ010000001">
    <property type="protein sequence ID" value="MCQ8239495.1"/>
    <property type="molecule type" value="Genomic_DNA"/>
</dbReference>
<name>A0ABT1VTJ6_9PROT</name>
<evidence type="ECO:0000313" key="2">
    <source>
        <dbReference type="EMBL" id="MCQ8239495.1"/>
    </source>
</evidence>
<comment type="caution">
    <text evidence="2">The sequence shown here is derived from an EMBL/GenBank/DDBJ whole genome shotgun (WGS) entry which is preliminary data.</text>
</comment>
<dbReference type="RefSeq" id="WP_422918231.1">
    <property type="nucleotide sequence ID" value="NZ_JAMZEJ010000001.1"/>
</dbReference>
<feature type="binding site" evidence="1">
    <location>
        <position position="85"/>
    </location>
    <ligand>
        <name>Fe cation</name>
        <dbReference type="ChEBI" id="CHEBI:24875"/>
    </ligand>
</feature>
<feature type="transmembrane region" description="Helical" evidence="1">
    <location>
        <begin position="216"/>
        <end position="238"/>
    </location>
</feature>
<dbReference type="Proteomes" id="UP001524547">
    <property type="component" value="Unassembled WGS sequence"/>
</dbReference>
<evidence type="ECO:0000313" key="3">
    <source>
        <dbReference type="Proteomes" id="UP001524547"/>
    </source>
</evidence>
<feature type="transmembrane region" description="Helical" evidence="1">
    <location>
        <begin position="47"/>
        <end position="67"/>
    </location>
</feature>
<dbReference type="NCBIfam" id="TIGR03753">
    <property type="entry name" value="blh_monoox"/>
    <property type="match status" value="1"/>
</dbReference>
<keyword evidence="1" id="KW-0560">Oxidoreductase</keyword>
<keyword evidence="3" id="KW-1185">Reference proteome</keyword>
<comment type="catalytic activity">
    <reaction evidence="1">
        <text>all-trans-beta-carotene + O2 = 2 all-trans-retinal</text>
        <dbReference type="Rhea" id="RHEA:32887"/>
        <dbReference type="ChEBI" id="CHEBI:15379"/>
        <dbReference type="ChEBI" id="CHEBI:17579"/>
        <dbReference type="ChEBI" id="CHEBI:17898"/>
        <dbReference type="EC" id="1.13.11.63"/>
    </reaction>
</comment>
<feature type="binding site" evidence="1">
    <location>
        <position position="196"/>
    </location>
    <ligand>
        <name>Fe cation</name>
        <dbReference type="ChEBI" id="CHEBI:24875"/>
    </ligand>
</feature>
<keyword evidence="1" id="KW-0479">Metal-binding</keyword>
<comment type="cofactor">
    <cofactor evidence="1">
        <name>Fe(2+)</name>
        <dbReference type="ChEBI" id="CHEBI:29033"/>
    </cofactor>
</comment>
<proteinExistence type="inferred from homology"/>
<dbReference type="InterPro" id="IPR022270">
    <property type="entry name" value="Blh_diox"/>
</dbReference>
<feature type="binding site" evidence="1">
    <location>
        <position position="192"/>
    </location>
    <ligand>
        <name>Fe cation</name>
        <dbReference type="ChEBI" id="CHEBI:24875"/>
    </ligand>
</feature>
<keyword evidence="1" id="KW-0472">Membrane</keyword>
<gene>
    <name evidence="2" type="ORF">NFI88_01395</name>
</gene>
<sequence length="281" mass="30374">MAIALTLLPGAWAQLGLLAMVIALGVPHGALDGEVARPLLRPRFGIAWFAVFSLPYLTLFALVLLCWRGAPLPTLAGFLLLSTLHFGEPEDGGRDSRWPVRLIAGGAPIALPVLLQPDRTAHLLGVVAGVALHRPPAWLLAGSIGWLGLLGATMAFRRSSLRPLMPLLPVLAALFLLLPPLAGFAAYFVGWHAPGHMRALVADPRSAPRVRTHAAAWWRSLPVTALTLLIGSGLWFLYRGPVPDRLLQLTLQMLAALTVPHMLLERLMQRPSIVRRIIDAA</sequence>
<feature type="binding site" evidence="1">
    <location>
        <position position="28"/>
    </location>
    <ligand>
        <name>Fe cation</name>
        <dbReference type="ChEBI" id="CHEBI:24875"/>
    </ligand>
</feature>
<comment type="caution">
    <text evidence="1">Lacks conserved residue(s) required for the propagation of feature annotation.</text>
</comment>
<accession>A0ABT1VTJ6</accession>
<evidence type="ECO:0000256" key="1">
    <source>
        <dbReference type="HAMAP-Rule" id="MF_02093"/>
    </source>
</evidence>
<protein>
    <recommendedName>
        <fullName evidence="1">Probable beta-carotene 15,15'-dioxygenase</fullName>
        <ecNumber evidence="1">1.13.11.63</ecNumber>
    </recommendedName>
</protein>
<comment type="function">
    <text evidence="1">Catalyzes the cleavage of beta-carotene at its central double bond (15,15') to yield two molecules of all-trans-retinal.</text>
</comment>
<keyword evidence="1" id="KW-1003">Cell membrane</keyword>
<comment type="similarity">
    <text evidence="1">Belongs to the Brp/Blh beta-carotene diooxygenase family.</text>
</comment>
<feature type="transmembrane region" description="Helical" evidence="1">
    <location>
        <begin position="245"/>
        <end position="264"/>
    </location>
</feature>
<keyword evidence="1" id="KW-0408">Iron</keyword>
<dbReference type="Pfam" id="PF15461">
    <property type="entry name" value="BCD"/>
    <property type="match status" value="1"/>
</dbReference>
<feature type="transmembrane region" description="Helical" evidence="1">
    <location>
        <begin position="168"/>
        <end position="189"/>
    </location>
</feature>
<feature type="transmembrane region" description="Helical" evidence="1">
    <location>
        <begin position="137"/>
        <end position="156"/>
    </location>
</feature>
<keyword evidence="1" id="KW-0223">Dioxygenase</keyword>
<dbReference type="HAMAP" id="MF_02093">
    <property type="entry name" value="Beta_carotene_diox"/>
    <property type="match status" value="1"/>
</dbReference>